<dbReference type="Proteomes" id="UP001305414">
    <property type="component" value="Unassembled WGS sequence"/>
</dbReference>
<accession>A0AAN7UX78</accession>
<name>A0AAN7UX78_9PEZI</name>
<protein>
    <submittedName>
        <fullName evidence="1">Uncharacterized protein</fullName>
    </submittedName>
</protein>
<reference evidence="1 2" key="1">
    <citation type="submission" date="2023-10" db="EMBL/GenBank/DDBJ databases">
        <title>Draft genome sequence of Xylaria bambusicola isolate GMP-LS, the root and basal stem rot pathogen of sugarcane in Indonesia.</title>
        <authorList>
            <person name="Selvaraj P."/>
            <person name="Muralishankar V."/>
            <person name="Muruganantham S."/>
            <person name="Sp S."/>
            <person name="Haryani S."/>
            <person name="Lau K.J.X."/>
            <person name="Naqvi N.I."/>
        </authorList>
    </citation>
    <scope>NUCLEOTIDE SEQUENCE [LARGE SCALE GENOMIC DNA]</scope>
    <source>
        <strain evidence="1">GMP-LS</strain>
    </source>
</reference>
<sequence>MKEEYKSFALSFDHVVKYEVLFAMRFYQRMEGLFHARLEYKRAEGICVEFYIPNRNYPEPSPFLFVQCITSNFIRAYHQLVIGHL</sequence>
<dbReference type="EMBL" id="JAWHQM010000037">
    <property type="protein sequence ID" value="KAK5633986.1"/>
    <property type="molecule type" value="Genomic_DNA"/>
</dbReference>
<dbReference type="AlphaFoldDB" id="A0AAN7UX78"/>
<evidence type="ECO:0000313" key="1">
    <source>
        <dbReference type="EMBL" id="KAK5633986.1"/>
    </source>
</evidence>
<gene>
    <name evidence="1" type="ORF">RRF57_009700</name>
</gene>
<organism evidence="1 2">
    <name type="scientific">Xylaria bambusicola</name>
    <dbReference type="NCBI Taxonomy" id="326684"/>
    <lineage>
        <taxon>Eukaryota</taxon>
        <taxon>Fungi</taxon>
        <taxon>Dikarya</taxon>
        <taxon>Ascomycota</taxon>
        <taxon>Pezizomycotina</taxon>
        <taxon>Sordariomycetes</taxon>
        <taxon>Xylariomycetidae</taxon>
        <taxon>Xylariales</taxon>
        <taxon>Xylariaceae</taxon>
        <taxon>Xylaria</taxon>
    </lineage>
</organism>
<evidence type="ECO:0000313" key="2">
    <source>
        <dbReference type="Proteomes" id="UP001305414"/>
    </source>
</evidence>
<proteinExistence type="predicted"/>
<keyword evidence="2" id="KW-1185">Reference proteome</keyword>
<comment type="caution">
    <text evidence="1">The sequence shown here is derived from an EMBL/GenBank/DDBJ whole genome shotgun (WGS) entry which is preliminary data.</text>
</comment>